<name>M2LWV3_BAUPA</name>
<dbReference type="GeneID" id="19113780"/>
<organism evidence="1 2">
    <name type="scientific">Baudoinia panamericana (strain UAMH 10762)</name>
    <name type="common">Angels' share fungus</name>
    <name type="synonym">Baudoinia compniacensis (strain UAMH 10762)</name>
    <dbReference type="NCBI Taxonomy" id="717646"/>
    <lineage>
        <taxon>Eukaryota</taxon>
        <taxon>Fungi</taxon>
        <taxon>Dikarya</taxon>
        <taxon>Ascomycota</taxon>
        <taxon>Pezizomycotina</taxon>
        <taxon>Dothideomycetes</taxon>
        <taxon>Dothideomycetidae</taxon>
        <taxon>Mycosphaerellales</taxon>
        <taxon>Teratosphaeriaceae</taxon>
        <taxon>Baudoinia</taxon>
    </lineage>
</organism>
<dbReference type="Proteomes" id="UP000011761">
    <property type="component" value="Unassembled WGS sequence"/>
</dbReference>
<evidence type="ECO:0000313" key="1">
    <source>
        <dbReference type="EMBL" id="EMC99157.1"/>
    </source>
</evidence>
<dbReference type="EMBL" id="KB445552">
    <property type="protein sequence ID" value="EMC99157.1"/>
    <property type="molecule type" value="Genomic_DNA"/>
</dbReference>
<dbReference type="RefSeq" id="XP_007674146.1">
    <property type="nucleotide sequence ID" value="XM_007675956.1"/>
</dbReference>
<accession>M2LWV3</accession>
<evidence type="ECO:0000313" key="2">
    <source>
        <dbReference type="Proteomes" id="UP000011761"/>
    </source>
</evidence>
<sequence>MSPVFAQPLGCTDACGTGSHLSDIVRKMRGFRHRLPLLCGSFPSRWLMHRNDACISTPRQDAQPYLDNLIALLCAIMLLAEQSCNAYTVYHLKRFAASKERCLLDNTNTDQNNRTRYSADQLPCRHTVADNSGSISRMYDRAKLHRTRCISKHRSILFRK</sequence>
<keyword evidence="2" id="KW-1185">Reference proteome</keyword>
<dbReference type="KEGG" id="bcom:BAUCODRAFT_393836"/>
<protein>
    <submittedName>
        <fullName evidence="1">Uncharacterized protein</fullName>
    </submittedName>
</protein>
<dbReference type="HOGENOM" id="CLU_1651831_0_0_1"/>
<gene>
    <name evidence="1" type="ORF">BAUCODRAFT_393836</name>
</gene>
<reference evidence="1 2" key="1">
    <citation type="journal article" date="2012" name="PLoS Pathog.">
        <title>Diverse lifestyles and strategies of plant pathogenesis encoded in the genomes of eighteen Dothideomycetes fungi.</title>
        <authorList>
            <person name="Ohm R.A."/>
            <person name="Feau N."/>
            <person name="Henrissat B."/>
            <person name="Schoch C.L."/>
            <person name="Horwitz B.A."/>
            <person name="Barry K.W."/>
            <person name="Condon B.J."/>
            <person name="Copeland A.C."/>
            <person name="Dhillon B."/>
            <person name="Glaser F."/>
            <person name="Hesse C.N."/>
            <person name="Kosti I."/>
            <person name="LaButti K."/>
            <person name="Lindquist E.A."/>
            <person name="Lucas S."/>
            <person name="Salamov A.A."/>
            <person name="Bradshaw R.E."/>
            <person name="Ciuffetti L."/>
            <person name="Hamelin R.C."/>
            <person name="Kema G.H.J."/>
            <person name="Lawrence C."/>
            <person name="Scott J.A."/>
            <person name="Spatafora J.W."/>
            <person name="Turgeon B.G."/>
            <person name="de Wit P.J.G.M."/>
            <person name="Zhong S."/>
            <person name="Goodwin S.B."/>
            <person name="Grigoriev I.V."/>
        </authorList>
    </citation>
    <scope>NUCLEOTIDE SEQUENCE [LARGE SCALE GENOMIC DNA]</scope>
    <source>
        <strain evidence="1 2">UAMH 10762</strain>
    </source>
</reference>
<dbReference type="AlphaFoldDB" id="M2LWV3"/>
<proteinExistence type="predicted"/>